<dbReference type="PANTHER" id="PTHR23502:SF181">
    <property type="entry name" value="MAJOR FACILITATOR SUPERFAMILY (MFS) PROFILE DOMAIN-CONTAINING PROTEIN"/>
    <property type="match status" value="1"/>
</dbReference>
<dbReference type="OrthoDB" id="2533084at2759"/>
<evidence type="ECO:0000256" key="2">
    <source>
        <dbReference type="ARBA" id="ARBA00022692"/>
    </source>
</evidence>
<dbReference type="InterPro" id="IPR011701">
    <property type="entry name" value="MFS"/>
</dbReference>
<dbReference type="PROSITE" id="PS50850">
    <property type="entry name" value="MFS"/>
    <property type="match status" value="1"/>
</dbReference>
<feature type="transmembrane region" description="Helical" evidence="5">
    <location>
        <begin position="68"/>
        <end position="92"/>
    </location>
</feature>
<dbReference type="Pfam" id="PF07690">
    <property type="entry name" value="MFS_1"/>
    <property type="match status" value="1"/>
</dbReference>
<protein>
    <recommendedName>
        <fullName evidence="6">Major facilitator superfamily (MFS) profile domain-containing protein</fullName>
    </recommendedName>
</protein>
<evidence type="ECO:0000259" key="6">
    <source>
        <dbReference type="PROSITE" id="PS50850"/>
    </source>
</evidence>
<feature type="transmembrane region" description="Helical" evidence="5">
    <location>
        <begin position="353"/>
        <end position="377"/>
    </location>
</feature>
<feature type="transmembrane region" description="Helical" evidence="5">
    <location>
        <begin position="176"/>
        <end position="199"/>
    </location>
</feature>
<dbReference type="SUPFAM" id="SSF103473">
    <property type="entry name" value="MFS general substrate transporter"/>
    <property type="match status" value="1"/>
</dbReference>
<feature type="transmembrane region" description="Helical" evidence="5">
    <location>
        <begin position="398"/>
        <end position="418"/>
    </location>
</feature>
<feature type="transmembrane region" description="Helical" evidence="5">
    <location>
        <begin position="326"/>
        <end position="347"/>
    </location>
</feature>
<evidence type="ECO:0000256" key="3">
    <source>
        <dbReference type="ARBA" id="ARBA00022989"/>
    </source>
</evidence>
<evidence type="ECO:0000256" key="4">
    <source>
        <dbReference type="ARBA" id="ARBA00023136"/>
    </source>
</evidence>
<feature type="transmembrane region" description="Helical" evidence="5">
    <location>
        <begin position="462"/>
        <end position="479"/>
    </location>
</feature>
<dbReference type="InterPro" id="IPR036259">
    <property type="entry name" value="MFS_trans_sf"/>
</dbReference>
<organism evidence="7 8">
    <name type="scientific">Elsinoe batatas</name>
    <dbReference type="NCBI Taxonomy" id="2601811"/>
    <lineage>
        <taxon>Eukaryota</taxon>
        <taxon>Fungi</taxon>
        <taxon>Dikarya</taxon>
        <taxon>Ascomycota</taxon>
        <taxon>Pezizomycotina</taxon>
        <taxon>Dothideomycetes</taxon>
        <taxon>Dothideomycetidae</taxon>
        <taxon>Myriangiales</taxon>
        <taxon>Elsinoaceae</taxon>
        <taxon>Elsinoe</taxon>
    </lineage>
</organism>
<comment type="subcellular location">
    <subcellularLocation>
        <location evidence="1">Membrane</location>
        <topology evidence="1">Multi-pass membrane protein</topology>
    </subcellularLocation>
</comment>
<feature type="transmembrane region" description="Helical" evidence="5">
    <location>
        <begin position="206"/>
        <end position="229"/>
    </location>
</feature>
<evidence type="ECO:0000256" key="1">
    <source>
        <dbReference type="ARBA" id="ARBA00004141"/>
    </source>
</evidence>
<evidence type="ECO:0000256" key="5">
    <source>
        <dbReference type="SAM" id="Phobius"/>
    </source>
</evidence>
<feature type="transmembrane region" description="Helical" evidence="5">
    <location>
        <begin position="147"/>
        <end position="164"/>
    </location>
</feature>
<feature type="transmembrane region" description="Helical" evidence="5">
    <location>
        <begin position="235"/>
        <end position="255"/>
    </location>
</feature>
<keyword evidence="3 5" id="KW-1133">Transmembrane helix</keyword>
<keyword evidence="2 5" id="KW-0812">Transmembrane</keyword>
<dbReference type="Proteomes" id="UP000809789">
    <property type="component" value="Unassembled WGS sequence"/>
</dbReference>
<dbReference type="PANTHER" id="PTHR23502">
    <property type="entry name" value="MAJOR FACILITATOR SUPERFAMILY"/>
    <property type="match status" value="1"/>
</dbReference>
<name>A0A8K0KXJ6_9PEZI</name>
<feature type="transmembrane region" description="Helical" evidence="5">
    <location>
        <begin position="117"/>
        <end position="135"/>
    </location>
</feature>
<evidence type="ECO:0000313" key="7">
    <source>
        <dbReference type="EMBL" id="KAG8624624.1"/>
    </source>
</evidence>
<dbReference type="EMBL" id="JAESVG020000009">
    <property type="protein sequence ID" value="KAG8624624.1"/>
    <property type="molecule type" value="Genomic_DNA"/>
</dbReference>
<evidence type="ECO:0000313" key="8">
    <source>
        <dbReference type="Proteomes" id="UP000809789"/>
    </source>
</evidence>
<feature type="transmembrane region" description="Helical" evidence="5">
    <location>
        <begin position="491"/>
        <end position="513"/>
    </location>
</feature>
<dbReference type="GO" id="GO:0022857">
    <property type="term" value="F:transmembrane transporter activity"/>
    <property type="evidence" value="ECO:0007669"/>
    <property type="project" value="InterPro"/>
</dbReference>
<keyword evidence="8" id="KW-1185">Reference proteome</keyword>
<reference evidence="7" key="1">
    <citation type="submission" date="2021-07" db="EMBL/GenBank/DDBJ databases">
        <title>Elsinoe batatas strain:CRI-CJ2 Genome sequencing and assembly.</title>
        <authorList>
            <person name="Huang L."/>
        </authorList>
    </citation>
    <scope>NUCLEOTIDE SEQUENCE</scope>
    <source>
        <strain evidence="7">CRI-CJ2</strain>
    </source>
</reference>
<sequence length="557" mass="60850">MVSFKEAFALPKSEVDQATPPGTAKLIDNELVRTETGHHEHNEKHIHLQPEPSADPADPLNFAQWRKYAILALMSVYAFISNTQSAILSSAFPKMVTAWAVFSDRGPPTGIVPFPRLVYLISVNSLLLGASNLLWVPLSNTFGRRPIILICLLLLTVCSIWAAEAKSFNSLLAARVFTGMGGAAADTLAPDVVGQIFFVHERGRSMAVYTIFLTAGSLVGGVVGGYIAYNIGWRWTMWLHVILAGAVFLGCLFFLPETLFDRESALAAAHDETGNGSDIEKEKTGTVERINSQVFPPYTFSRSIGFMKPRPGIFGRFITPFKTLRYPGTIMVCLHYAGLVGLIVTISSGANAGLLNIGGLVGAILGAIYTYFTADWITKRAARKEQHGYAEPEKRLPLMIPALVIATGGSLVFGFVAQNPSPNGWVGLNAGMGMVAFGLMQVPSIGFNYIIESYGRWASDCFLMVVSFRAIISFAWTFFVGEWVTEAGAAIPFGVFAALMAVFGLTVIPVWLFGKRMRIATANLGRDGQEVLLVLCFFARRGKKSCRRSKEWRGWDM</sequence>
<dbReference type="Gene3D" id="1.20.1250.20">
    <property type="entry name" value="MFS general substrate transporter like domains"/>
    <property type="match status" value="1"/>
</dbReference>
<dbReference type="GO" id="GO:0005886">
    <property type="term" value="C:plasma membrane"/>
    <property type="evidence" value="ECO:0007669"/>
    <property type="project" value="TreeGrafter"/>
</dbReference>
<feature type="domain" description="Major facilitator superfamily (MFS) profile" evidence="6">
    <location>
        <begin position="70"/>
        <end position="518"/>
    </location>
</feature>
<proteinExistence type="predicted"/>
<keyword evidence="4 5" id="KW-0472">Membrane</keyword>
<feature type="transmembrane region" description="Helical" evidence="5">
    <location>
        <begin position="430"/>
        <end position="450"/>
    </location>
</feature>
<dbReference type="InterPro" id="IPR020846">
    <property type="entry name" value="MFS_dom"/>
</dbReference>
<dbReference type="AlphaFoldDB" id="A0A8K0KXJ6"/>
<comment type="caution">
    <text evidence="7">The sequence shown here is derived from an EMBL/GenBank/DDBJ whole genome shotgun (WGS) entry which is preliminary data.</text>
</comment>
<gene>
    <name evidence="7" type="ORF">KVT40_007691</name>
</gene>
<accession>A0A8K0KXJ6</accession>